<feature type="signal peptide" evidence="2">
    <location>
        <begin position="1"/>
        <end position="22"/>
    </location>
</feature>
<evidence type="ECO:0000313" key="4">
    <source>
        <dbReference type="Proteomes" id="UP001488805"/>
    </source>
</evidence>
<comment type="caution">
    <text evidence="3">The sequence shown here is derived from an EMBL/GenBank/DDBJ whole genome shotgun (WGS) entry which is preliminary data.</text>
</comment>
<dbReference type="Proteomes" id="UP001488805">
    <property type="component" value="Unassembled WGS sequence"/>
</dbReference>
<dbReference type="EMBL" id="JBCEZU010000538">
    <property type="protein sequence ID" value="KAK9518103.1"/>
    <property type="molecule type" value="Genomic_DNA"/>
</dbReference>
<sequence length="321" mass="34455">MMTARFLSGASLFALLIVDICCFPYQKGSNPGASYGSSHPNAAPVLGSYQGAPSGPFSPAVVMPTKAPSQGIPLSYQAEPQPGPSVPRPIPQRVQVPSVGAISSSGPVFLGYGDTSVRKSPAGSVQPGAAVQPGPQDNWASPSLSGDEALAPVLPEEVRPIEPMYKAGALSQFEKSFDYGNNERETEQRGSLPRPPPLFLQQEYAGQGFISQPNPDYNIAGSSLPYPYPYYDFMFLTGQYPPGTVSHASNSYEHGSNYYDDVHYVRDNVPEQPLEPFTRFVDPQSFKDPYPVMAGYRQGGGAQAGGPASSPGRFRQPSWWP</sequence>
<protein>
    <submittedName>
        <fullName evidence="3">Uncharacterized protein</fullName>
    </submittedName>
</protein>
<gene>
    <name evidence="3" type="ORF">VZT92_023424</name>
</gene>
<keyword evidence="4" id="KW-1185">Reference proteome</keyword>
<feature type="region of interest" description="Disordered" evidence="1">
    <location>
        <begin position="294"/>
        <end position="321"/>
    </location>
</feature>
<keyword evidence="2" id="KW-0732">Signal</keyword>
<dbReference type="AlphaFoldDB" id="A0AAW1E7G2"/>
<name>A0AAW1E7G2_ZOAVI</name>
<feature type="chain" id="PRO_5043833526" evidence="2">
    <location>
        <begin position="23"/>
        <end position="321"/>
    </location>
</feature>
<accession>A0AAW1E7G2</accession>
<proteinExistence type="predicted"/>
<feature type="region of interest" description="Disordered" evidence="1">
    <location>
        <begin position="119"/>
        <end position="147"/>
    </location>
</feature>
<evidence type="ECO:0000256" key="1">
    <source>
        <dbReference type="SAM" id="MobiDB-lite"/>
    </source>
</evidence>
<reference evidence="3 4" key="1">
    <citation type="journal article" date="2024" name="Genome Biol. Evol.">
        <title>Chromosome-level genome assembly of the viviparous eelpout Zoarces viviparus.</title>
        <authorList>
            <person name="Fuhrmann N."/>
            <person name="Brasseur M.V."/>
            <person name="Bakowski C.E."/>
            <person name="Podsiadlowski L."/>
            <person name="Prost S."/>
            <person name="Krehenwinkel H."/>
            <person name="Mayer C."/>
        </authorList>
    </citation>
    <scope>NUCLEOTIDE SEQUENCE [LARGE SCALE GENOMIC DNA]</scope>
    <source>
        <strain evidence="3">NO-MEL_2022_Ind0_liver</strain>
    </source>
</reference>
<organism evidence="3 4">
    <name type="scientific">Zoarces viviparus</name>
    <name type="common">Viviparous eelpout</name>
    <name type="synonym">Blennius viviparus</name>
    <dbReference type="NCBI Taxonomy" id="48416"/>
    <lineage>
        <taxon>Eukaryota</taxon>
        <taxon>Metazoa</taxon>
        <taxon>Chordata</taxon>
        <taxon>Craniata</taxon>
        <taxon>Vertebrata</taxon>
        <taxon>Euteleostomi</taxon>
        <taxon>Actinopterygii</taxon>
        <taxon>Neopterygii</taxon>
        <taxon>Teleostei</taxon>
        <taxon>Neoteleostei</taxon>
        <taxon>Acanthomorphata</taxon>
        <taxon>Eupercaria</taxon>
        <taxon>Perciformes</taxon>
        <taxon>Cottioidei</taxon>
        <taxon>Zoarcales</taxon>
        <taxon>Zoarcidae</taxon>
        <taxon>Zoarcinae</taxon>
        <taxon>Zoarces</taxon>
    </lineage>
</organism>
<evidence type="ECO:0000313" key="3">
    <source>
        <dbReference type="EMBL" id="KAK9518103.1"/>
    </source>
</evidence>
<evidence type="ECO:0000256" key="2">
    <source>
        <dbReference type="SAM" id="SignalP"/>
    </source>
</evidence>